<feature type="domain" description="HTH lysR-type" evidence="5">
    <location>
        <begin position="71"/>
        <end position="129"/>
    </location>
</feature>
<sequence>MARPISRAPWRNSHESFFDFLASAWRSISGRRELAMTCSSFLPRRNTSRPRSHARIGTSLQLSKKQIVELMETDGLRAFVAFAEAGCNLTLAGRAIGLSQPAIHARLQGVARELETTLYERRGRRLQLTPDGARVLAWARDVLERERALRVELRQGHAEERVVLACGEGALVHVVTDRVAPLLRERTGVLSFLVLDGPAAVAAVERGSAHLAVVAGPASSPPGLRSQPLVTASMLAVASRQHPLARAGREVEVGALLEHRLLVPPLGRALRATLEDAAAAHGRTLEVAAEVTGWEAVCRLAALGVGVGVINDVVATPNLARLSVRGLPPVTYRLLMRRGRGTRLAEEVVRALLG</sequence>
<evidence type="ECO:0000256" key="4">
    <source>
        <dbReference type="ARBA" id="ARBA00023163"/>
    </source>
</evidence>
<dbReference type="PROSITE" id="PS50931">
    <property type="entry name" value="HTH_LYSR"/>
    <property type="match status" value="1"/>
</dbReference>
<protein>
    <submittedName>
        <fullName evidence="6">LysR family transcriptional regulator</fullName>
    </submittedName>
</protein>
<evidence type="ECO:0000313" key="7">
    <source>
        <dbReference type="Proteomes" id="UP001611383"/>
    </source>
</evidence>
<keyword evidence="4" id="KW-0804">Transcription</keyword>
<evidence type="ECO:0000256" key="2">
    <source>
        <dbReference type="ARBA" id="ARBA00023015"/>
    </source>
</evidence>
<dbReference type="PANTHER" id="PTHR30126">
    <property type="entry name" value="HTH-TYPE TRANSCRIPTIONAL REGULATOR"/>
    <property type="match status" value="1"/>
</dbReference>
<dbReference type="CDD" id="cd05466">
    <property type="entry name" value="PBP2_LTTR_substrate"/>
    <property type="match status" value="1"/>
</dbReference>
<dbReference type="Proteomes" id="UP001611383">
    <property type="component" value="Chromosome"/>
</dbReference>
<dbReference type="InterPro" id="IPR005119">
    <property type="entry name" value="LysR_subst-bd"/>
</dbReference>
<organism evidence="6 7">
    <name type="scientific">Archangium minus</name>
    <dbReference type="NCBI Taxonomy" id="83450"/>
    <lineage>
        <taxon>Bacteria</taxon>
        <taxon>Pseudomonadati</taxon>
        <taxon>Myxococcota</taxon>
        <taxon>Myxococcia</taxon>
        <taxon>Myxococcales</taxon>
        <taxon>Cystobacterineae</taxon>
        <taxon>Archangiaceae</taxon>
        <taxon>Archangium</taxon>
    </lineage>
</organism>
<accession>A0ABY9WMF5</accession>
<reference evidence="6 7" key="1">
    <citation type="submission" date="2019-08" db="EMBL/GenBank/DDBJ databases">
        <title>Archangium and Cystobacter genomes.</title>
        <authorList>
            <person name="Chen I.-C.K."/>
            <person name="Wielgoss S."/>
        </authorList>
    </citation>
    <scope>NUCLEOTIDE SEQUENCE [LARGE SCALE GENOMIC DNA]</scope>
    <source>
        <strain evidence="6 7">Cbm 6</strain>
    </source>
</reference>
<dbReference type="SUPFAM" id="SSF46785">
    <property type="entry name" value="Winged helix' DNA-binding domain"/>
    <property type="match status" value="1"/>
</dbReference>
<dbReference type="EMBL" id="CP043494">
    <property type="protein sequence ID" value="WNG44007.1"/>
    <property type="molecule type" value="Genomic_DNA"/>
</dbReference>
<dbReference type="Pfam" id="PF03466">
    <property type="entry name" value="LysR_substrate"/>
    <property type="match status" value="1"/>
</dbReference>
<dbReference type="PANTHER" id="PTHR30126:SF39">
    <property type="entry name" value="HTH-TYPE TRANSCRIPTIONAL REGULATOR CYSL"/>
    <property type="match status" value="1"/>
</dbReference>
<name>A0ABY9WMF5_9BACT</name>
<dbReference type="Gene3D" id="3.40.190.290">
    <property type="match status" value="1"/>
</dbReference>
<dbReference type="SUPFAM" id="SSF53850">
    <property type="entry name" value="Periplasmic binding protein-like II"/>
    <property type="match status" value="1"/>
</dbReference>
<evidence type="ECO:0000259" key="5">
    <source>
        <dbReference type="PROSITE" id="PS50931"/>
    </source>
</evidence>
<dbReference type="Pfam" id="PF00126">
    <property type="entry name" value="HTH_1"/>
    <property type="match status" value="1"/>
</dbReference>
<dbReference type="Gene3D" id="1.10.10.10">
    <property type="entry name" value="Winged helix-like DNA-binding domain superfamily/Winged helix DNA-binding domain"/>
    <property type="match status" value="1"/>
</dbReference>
<keyword evidence="7" id="KW-1185">Reference proteome</keyword>
<evidence type="ECO:0000313" key="6">
    <source>
        <dbReference type="EMBL" id="WNG44007.1"/>
    </source>
</evidence>
<dbReference type="InterPro" id="IPR036390">
    <property type="entry name" value="WH_DNA-bd_sf"/>
</dbReference>
<gene>
    <name evidence="6" type="ORF">F0U60_07795</name>
</gene>
<dbReference type="InterPro" id="IPR036388">
    <property type="entry name" value="WH-like_DNA-bd_sf"/>
</dbReference>
<keyword evidence="3" id="KW-0238">DNA-binding</keyword>
<keyword evidence="2" id="KW-0805">Transcription regulation</keyword>
<evidence type="ECO:0000256" key="3">
    <source>
        <dbReference type="ARBA" id="ARBA00023125"/>
    </source>
</evidence>
<comment type="similarity">
    <text evidence="1">Belongs to the LysR transcriptional regulatory family.</text>
</comment>
<evidence type="ECO:0000256" key="1">
    <source>
        <dbReference type="ARBA" id="ARBA00009437"/>
    </source>
</evidence>
<dbReference type="InterPro" id="IPR000847">
    <property type="entry name" value="LysR_HTH_N"/>
</dbReference>
<proteinExistence type="inferred from homology"/>